<dbReference type="EMBL" id="JBHSMS010000045">
    <property type="protein sequence ID" value="MFC5512459.1"/>
    <property type="molecule type" value="Genomic_DNA"/>
</dbReference>
<evidence type="ECO:0000313" key="1">
    <source>
        <dbReference type="EMBL" id="MFC5512459.1"/>
    </source>
</evidence>
<protein>
    <submittedName>
        <fullName evidence="1">Uncharacterized protein</fullName>
    </submittedName>
</protein>
<accession>A0ABW0PIH4</accession>
<proteinExistence type="predicted"/>
<gene>
    <name evidence="1" type="ORF">ACFPOU_15145</name>
</gene>
<organism evidence="1 2">
    <name type="scientific">Massilia jejuensis</name>
    <dbReference type="NCBI Taxonomy" id="648894"/>
    <lineage>
        <taxon>Bacteria</taxon>
        <taxon>Pseudomonadati</taxon>
        <taxon>Pseudomonadota</taxon>
        <taxon>Betaproteobacteria</taxon>
        <taxon>Burkholderiales</taxon>
        <taxon>Oxalobacteraceae</taxon>
        <taxon>Telluria group</taxon>
        <taxon>Massilia</taxon>
    </lineage>
</organism>
<sequence>MDRRFADDEDGKIVRPITGSKHTVEVRARKVAARRGKSCAKLPG</sequence>
<name>A0ABW0PIH4_9BURK</name>
<dbReference type="Proteomes" id="UP001596031">
    <property type="component" value="Unassembled WGS sequence"/>
</dbReference>
<dbReference type="RefSeq" id="WP_379722804.1">
    <property type="nucleotide sequence ID" value="NZ_JBHSMS010000045.1"/>
</dbReference>
<keyword evidence="2" id="KW-1185">Reference proteome</keyword>
<reference evidence="2" key="1">
    <citation type="journal article" date="2019" name="Int. J. Syst. Evol. Microbiol.">
        <title>The Global Catalogue of Microorganisms (GCM) 10K type strain sequencing project: providing services to taxonomists for standard genome sequencing and annotation.</title>
        <authorList>
            <consortium name="The Broad Institute Genomics Platform"/>
            <consortium name="The Broad Institute Genome Sequencing Center for Infectious Disease"/>
            <person name="Wu L."/>
            <person name="Ma J."/>
        </authorList>
    </citation>
    <scope>NUCLEOTIDE SEQUENCE [LARGE SCALE GENOMIC DNA]</scope>
    <source>
        <strain evidence="2">CCUG 38813</strain>
    </source>
</reference>
<comment type="caution">
    <text evidence="1">The sequence shown here is derived from an EMBL/GenBank/DDBJ whole genome shotgun (WGS) entry which is preliminary data.</text>
</comment>
<evidence type="ECO:0000313" key="2">
    <source>
        <dbReference type="Proteomes" id="UP001596031"/>
    </source>
</evidence>